<organism evidence="2">
    <name type="scientific">mine drainage metagenome</name>
    <dbReference type="NCBI Taxonomy" id="410659"/>
    <lineage>
        <taxon>unclassified sequences</taxon>
        <taxon>metagenomes</taxon>
        <taxon>ecological metagenomes</taxon>
    </lineage>
</organism>
<dbReference type="InterPro" id="IPR011032">
    <property type="entry name" value="GroES-like_sf"/>
</dbReference>
<dbReference type="PANTHER" id="PTHR45033">
    <property type="match status" value="1"/>
</dbReference>
<dbReference type="SUPFAM" id="SSF50129">
    <property type="entry name" value="GroES-like"/>
    <property type="match status" value="1"/>
</dbReference>
<dbReference type="SUPFAM" id="SSF51735">
    <property type="entry name" value="NAD(P)-binding Rossmann-fold domains"/>
    <property type="match status" value="1"/>
</dbReference>
<dbReference type="Gene3D" id="3.90.180.10">
    <property type="entry name" value="Medium-chain alcohol dehydrogenases, catalytic domain"/>
    <property type="match status" value="1"/>
</dbReference>
<dbReference type="Pfam" id="PF00107">
    <property type="entry name" value="ADH_zinc_N"/>
    <property type="match status" value="1"/>
</dbReference>
<dbReference type="Gene3D" id="3.40.50.720">
    <property type="entry name" value="NAD(P)-binding Rossmann-like Domain"/>
    <property type="match status" value="1"/>
</dbReference>
<reference evidence="2" key="1">
    <citation type="submission" date="2016-10" db="EMBL/GenBank/DDBJ databases">
        <title>Sequence of Gallionella enrichment culture.</title>
        <authorList>
            <person name="Poehlein A."/>
            <person name="Muehling M."/>
            <person name="Daniel R."/>
        </authorList>
    </citation>
    <scope>NUCLEOTIDE SEQUENCE</scope>
</reference>
<dbReference type="SMART" id="SM00829">
    <property type="entry name" value="PKS_ER"/>
    <property type="match status" value="1"/>
</dbReference>
<feature type="domain" description="Enoyl reductase (ER)" evidence="1">
    <location>
        <begin position="10"/>
        <end position="331"/>
    </location>
</feature>
<dbReference type="Pfam" id="PF08240">
    <property type="entry name" value="ADH_N"/>
    <property type="match status" value="1"/>
</dbReference>
<protein>
    <submittedName>
        <fullName evidence="2">Alcohol dehydrogenase</fullName>
        <ecNumber evidence="2">1.1.1.1</ecNumber>
    </submittedName>
</protein>
<accession>A0A1J5RP76</accession>
<dbReference type="EMBL" id="MLJW01000198">
    <property type="protein sequence ID" value="OIQ93884.1"/>
    <property type="molecule type" value="Genomic_DNA"/>
</dbReference>
<dbReference type="InterPro" id="IPR036291">
    <property type="entry name" value="NAD(P)-bd_dom_sf"/>
</dbReference>
<dbReference type="CDD" id="cd08276">
    <property type="entry name" value="MDR7"/>
    <property type="match status" value="1"/>
</dbReference>
<gene>
    <name evidence="2" type="primary">adh_6</name>
    <name evidence="2" type="ORF">GALL_241720</name>
</gene>
<dbReference type="InterPro" id="IPR013149">
    <property type="entry name" value="ADH-like_C"/>
</dbReference>
<dbReference type="EC" id="1.1.1.1" evidence="2"/>
<comment type="caution">
    <text evidence="2">The sequence shown here is derived from an EMBL/GenBank/DDBJ whole genome shotgun (WGS) entry which is preliminary data.</text>
</comment>
<dbReference type="GO" id="GO:0004022">
    <property type="term" value="F:alcohol dehydrogenase (NAD+) activity"/>
    <property type="evidence" value="ECO:0007669"/>
    <property type="project" value="UniProtKB-EC"/>
</dbReference>
<evidence type="ECO:0000259" key="1">
    <source>
        <dbReference type="SMART" id="SM00829"/>
    </source>
</evidence>
<evidence type="ECO:0000313" key="2">
    <source>
        <dbReference type="EMBL" id="OIQ93884.1"/>
    </source>
</evidence>
<dbReference type="AlphaFoldDB" id="A0A1J5RP76"/>
<dbReference type="PANTHER" id="PTHR45033:SF2">
    <property type="entry name" value="ZINC-TYPE ALCOHOL DEHYDROGENASE-LIKE PROTEIN C1773.06C"/>
    <property type="match status" value="1"/>
</dbReference>
<dbReference type="InterPro" id="IPR052711">
    <property type="entry name" value="Zinc_ADH-like"/>
</dbReference>
<proteinExistence type="predicted"/>
<sequence length="334" mass="35232">MQAYRVLPGADIAGLERAELAPRALGAQHIRVRVHAVSLNYRDLSMLRGAYPTPPGQTLIPCSDATGEVVECGAEVTRWRVGDRVAGTFFPHWHDGEPTPRKVAAAPGAAADGYLADEIVLHEDAAVATALDPVAACTLPCAGVTAWNALFEEGRLQPGSTVLLLGTGGVSIWALQLAKAAGLRAIVTSSSDAKLQRARELGADATVNYLRHPEWQDEVARVGGDVDLVVEVGGQGTLARSIAAVRMGGRVVVIGGVSGFGAAELRPRDLIGSSRRLSGIFVGSRAMHEKLERFVAQHAIAPVVDRVFSFEQARDAFTLMAAGGHFGKIVVALR</sequence>
<dbReference type="InterPro" id="IPR013154">
    <property type="entry name" value="ADH-like_N"/>
</dbReference>
<name>A0A1J5RP76_9ZZZZ</name>
<keyword evidence="2" id="KW-0560">Oxidoreductase</keyword>
<dbReference type="InterPro" id="IPR020843">
    <property type="entry name" value="ER"/>
</dbReference>